<dbReference type="GO" id="GO:0003677">
    <property type="term" value="F:DNA binding"/>
    <property type="evidence" value="ECO:0007669"/>
    <property type="project" value="UniProtKB-KW"/>
</dbReference>
<feature type="compositionally biased region" description="Low complexity" evidence="2">
    <location>
        <begin position="19"/>
        <end position="30"/>
    </location>
</feature>
<organism evidence="4">
    <name type="scientific">Indivirus ILV1</name>
    <dbReference type="NCBI Taxonomy" id="1977633"/>
    <lineage>
        <taxon>Viruses</taxon>
        <taxon>Varidnaviria</taxon>
        <taxon>Bamfordvirae</taxon>
        <taxon>Nucleocytoviricota</taxon>
        <taxon>Megaviricetes</taxon>
        <taxon>Imitervirales</taxon>
        <taxon>Mimiviridae</taxon>
        <taxon>Klosneuvirinae</taxon>
        <taxon>Indivirus</taxon>
    </lineage>
</organism>
<feature type="domain" description="HTH cro/C1-type" evidence="3">
    <location>
        <begin position="67"/>
        <end position="121"/>
    </location>
</feature>
<reference evidence="4" key="1">
    <citation type="journal article" date="2017" name="Science">
        <title>Giant viruses with an expanded complement of translation system components.</title>
        <authorList>
            <person name="Schulz F."/>
            <person name="Yutin N."/>
            <person name="Ivanova N.N."/>
            <person name="Ortega D.R."/>
            <person name="Lee T.K."/>
            <person name="Vierheilig J."/>
            <person name="Daims H."/>
            <person name="Horn M."/>
            <person name="Wagner M."/>
            <person name="Jensen G.J."/>
            <person name="Kyrpides N.C."/>
            <person name="Koonin E.V."/>
            <person name="Woyke T."/>
        </authorList>
    </citation>
    <scope>NUCLEOTIDE SEQUENCE</scope>
    <source>
        <strain evidence="4">ILV1</strain>
    </source>
</reference>
<keyword evidence="1" id="KW-0238">DNA-binding</keyword>
<dbReference type="Pfam" id="PF01381">
    <property type="entry name" value="HTH_3"/>
    <property type="match status" value="1"/>
</dbReference>
<protein>
    <submittedName>
        <fullName evidence="4">Helix-turn-helix protein</fullName>
    </submittedName>
</protein>
<feature type="region of interest" description="Disordered" evidence="2">
    <location>
        <begin position="14"/>
        <end position="39"/>
    </location>
</feature>
<name>A0A1V0SDB8_9VIRU</name>
<dbReference type="CDD" id="cd00093">
    <property type="entry name" value="HTH_XRE"/>
    <property type="match status" value="1"/>
</dbReference>
<evidence type="ECO:0000259" key="3">
    <source>
        <dbReference type="PROSITE" id="PS50943"/>
    </source>
</evidence>
<gene>
    <name evidence="4" type="ORF">Indivirus_2_86</name>
</gene>
<dbReference type="SMART" id="SM00530">
    <property type="entry name" value="HTH_XRE"/>
    <property type="match status" value="1"/>
</dbReference>
<evidence type="ECO:0000313" key="4">
    <source>
        <dbReference type="EMBL" id="ARF09707.1"/>
    </source>
</evidence>
<dbReference type="Gene3D" id="1.10.260.40">
    <property type="entry name" value="lambda repressor-like DNA-binding domains"/>
    <property type="match status" value="1"/>
</dbReference>
<dbReference type="InterPro" id="IPR001387">
    <property type="entry name" value="Cro/C1-type_HTH"/>
</dbReference>
<dbReference type="PROSITE" id="PS50943">
    <property type="entry name" value="HTH_CROC1"/>
    <property type="match status" value="1"/>
</dbReference>
<dbReference type="PANTHER" id="PTHR10245">
    <property type="entry name" value="ENDOTHELIAL DIFFERENTIATION-RELATED FACTOR 1 MULTIPROTEIN BRIDGING FACTOR 1"/>
    <property type="match status" value="1"/>
</dbReference>
<evidence type="ECO:0000256" key="2">
    <source>
        <dbReference type="SAM" id="MobiDB-lite"/>
    </source>
</evidence>
<dbReference type="PANTHER" id="PTHR10245:SF15">
    <property type="entry name" value="ENDOTHELIAL DIFFERENTIATION-RELATED FACTOR 1"/>
    <property type="match status" value="1"/>
</dbReference>
<dbReference type="InterPro" id="IPR010982">
    <property type="entry name" value="Lambda_DNA-bd_dom_sf"/>
</dbReference>
<accession>A0A1V0SDB8</accession>
<evidence type="ECO:0000256" key="1">
    <source>
        <dbReference type="ARBA" id="ARBA00023125"/>
    </source>
</evidence>
<proteinExistence type="predicted"/>
<sequence length="121" mass="13794">MDHQDWTPIIIGRKEKKSSNTNTSTIVNSTHLNQQKKPVTHATKIEQKMEEGTFDLPKVTHNLQQQIQQARQSKNWTQKQLAQACNITESVVKNYESGKAVPAQQDLDKMSRALGVRLKNK</sequence>
<dbReference type="EMBL" id="KY684086">
    <property type="protein sequence ID" value="ARF09707.1"/>
    <property type="molecule type" value="Genomic_DNA"/>
</dbReference>
<dbReference type="SUPFAM" id="SSF47413">
    <property type="entry name" value="lambda repressor-like DNA-binding domains"/>
    <property type="match status" value="1"/>
</dbReference>